<dbReference type="AlphaFoldDB" id="A0A9D1G1Y6"/>
<proteinExistence type="predicted"/>
<dbReference type="EMBL" id="DVJN01000222">
    <property type="protein sequence ID" value="HIS93661.1"/>
    <property type="molecule type" value="Genomic_DNA"/>
</dbReference>
<comment type="caution">
    <text evidence="1">The sequence shown here is derived from an EMBL/GenBank/DDBJ whole genome shotgun (WGS) entry which is preliminary data.</text>
</comment>
<evidence type="ECO:0000313" key="2">
    <source>
        <dbReference type="Proteomes" id="UP000824140"/>
    </source>
</evidence>
<reference evidence="1" key="2">
    <citation type="journal article" date="2021" name="PeerJ">
        <title>Extensive microbial diversity within the chicken gut microbiome revealed by metagenomics and culture.</title>
        <authorList>
            <person name="Gilroy R."/>
            <person name="Ravi A."/>
            <person name="Getino M."/>
            <person name="Pursley I."/>
            <person name="Horton D.L."/>
            <person name="Alikhan N.F."/>
            <person name="Baker D."/>
            <person name="Gharbi K."/>
            <person name="Hall N."/>
            <person name="Watson M."/>
            <person name="Adriaenssens E.M."/>
            <person name="Foster-Nyarko E."/>
            <person name="Jarju S."/>
            <person name="Secka A."/>
            <person name="Antonio M."/>
            <person name="Oren A."/>
            <person name="Chaudhuri R.R."/>
            <person name="La Ragione R."/>
            <person name="Hildebrand F."/>
            <person name="Pallen M.J."/>
        </authorList>
    </citation>
    <scope>NUCLEOTIDE SEQUENCE</scope>
    <source>
        <strain evidence="1">13766</strain>
    </source>
</reference>
<sequence>MFGFEYPRPMPIGRVCLEVSLKPFGLDMSDAGIENTCRTLYDGWRELIGHAQSVAVLLWTSDGSEILEYNGDLESTFDWARYIGIGNPKKELPAWDPEGEDLHSRPVLYCKNPPQMRYSDLKRIIAALKRVGRDLLGLEVEVGETFDPGPEFAYSDFKFHRHPELNKGSILGMWIHCAGQLKGDSYRYAAYPSGIPEGTYFGRFLGEQFMALRRDVGFDFIWLSNGFGFSLQSWNWKGELFDGETFDDSGAAAVRESIRTFWREFTRATGDMRIETRGSNLSAGMDISAHGCPVDDIYRYPMVAPPNSPWAALNYRFGLELAGYMSRIAHLPQKGYLFRYYTHDPWWHNSPWFDRYDRMPHDILLPLTVARMDENGKVTPPAGINFLSADDSYGYMPRRCPVEVTPYLLDAYSHYPDEPGLVTWLYPFESYVQMGLYEGKMAEMFMDDWLIENAIDNGLPLNTVVADDVFLAADIAPYRGKILVTPVPHAGSVAEQALLKALRAGLKVLAYGSTAYASPAVRALIGVKCAEEIAGELTIETGILHDTAPDAPLPARLRHAPLVSNGGICEIAGSAEVKILARVSDGKNQRVYATYNEHALNGALAWMRGSFPHDEKAPGALPAQLNRRAYFPVAAMMRAMLEPLGVAIRFQAETRDADLPVLHNSMYANGLYITGFAKDSTVRIALCYPDGAPLMEGMECVLENDMAYYMPGKVWHKRCRLFARQKEKSVVSVMRLTAEHPTIDERFRVSGLKDATLVFRPPLGARVRIAQGDGRMIAKTNLPLTWAEDGKTVRAEHVTGDVFVAWQWDDSPASMLREDQRHPEKVEEARR</sequence>
<organism evidence="1 2">
    <name type="scientific">Candidatus Alectryocaccomicrobium excrementavium</name>
    <dbReference type="NCBI Taxonomy" id="2840668"/>
    <lineage>
        <taxon>Bacteria</taxon>
        <taxon>Bacillati</taxon>
        <taxon>Bacillota</taxon>
        <taxon>Clostridia</taxon>
        <taxon>Candidatus Alectryocaccomicrobium</taxon>
    </lineage>
</organism>
<reference evidence="1" key="1">
    <citation type="submission" date="2020-10" db="EMBL/GenBank/DDBJ databases">
        <authorList>
            <person name="Gilroy R."/>
        </authorList>
    </citation>
    <scope>NUCLEOTIDE SEQUENCE</scope>
    <source>
        <strain evidence="1">13766</strain>
    </source>
</reference>
<dbReference type="Proteomes" id="UP000824140">
    <property type="component" value="Unassembled WGS sequence"/>
</dbReference>
<accession>A0A9D1G1Y6</accession>
<protein>
    <submittedName>
        <fullName evidence="1">Uncharacterized protein</fullName>
    </submittedName>
</protein>
<gene>
    <name evidence="1" type="ORF">IAA84_11665</name>
</gene>
<name>A0A9D1G1Y6_9FIRM</name>
<evidence type="ECO:0000313" key="1">
    <source>
        <dbReference type="EMBL" id="HIS93661.1"/>
    </source>
</evidence>